<dbReference type="GeneID" id="113079887"/>
<dbReference type="AlphaFoldDB" id="A0A6P6NIG0"/>
<accession>A0A6P6NIG0</accession>
<organism evidence="2 3">
    <name type="scientific">Carassius auratus</name>
    <name type="common">Goldfish</name>
    <dbReference type="NCBI Taxonomy" id="7957"/>
    <lineage>
        <taxon>Eukaryota</taxon>
        <taxon>Metazoa</taxon>
        <taxon>Chordata</taxon>
        <taxon>Craniata</taxon>
        <taxon>Vertebrata</taxon>
        <taxon>Euteleostomi</taxon>
        <taxon>Actinopterygii</taxon>
        <taxon>Neopterygii</taxon>
        <taxon>Teleostei</taxon>
        <taxon>Ostariophysi</taxon>
        <taxon>Cypriniformes</taxon>
        <taxon>Cyprinidae</taxon>
        <taxon>Cyprininae</taxon>
        <taxon>Carassius</taxon>
    </lineage>
</organism>
<feature type="region of interest" description="Disordered" evidence="1">
    <location>
        <begin position="63"/>
        <end position="83"/>
    </location>
</feature>
<feature type="compositionally biased region" description="Basic and acidic residues" evidence="1">
    <location>
        <begin position="213"/>
        <end position="223"/>
    </location>
</feature>
<feature type="compositionally biased region" description="Basic residues" evidence="1">
    <location>
        <begin position="203"/>
        <end position="212"/>
    </location>
</feature>
<dbReference type="Proteomes" id="UP000515129">
    <property type="component" value="Chromosome 5"/>
</dbReference>
<proteinExistence type="predicted"/>
<gene>
    <name evidence="3" type="primary">LOC113079887</name>
</gene>
<evidence type="ECO:0000313" key="2">
    <source>
        <dbReference type="Proteomes" id="UP000515129"/>
    </source>
</evidence>
<evidence type="ECO:0000256" key="1">
    <source>
        <dbReference type="SAM" id="MobiDB-lite"/>
    </source>
</evidence>
<evidence type="ECO:0000313" key="3">
    <source>
        <dbReference type="RefSeq" id="XP_026107906.1"/>
    </source>
</evidence>
<feature type="compositionally biased region" description="Basic and acidic residues" evidence="1">
    <location>
        <begin position="68"/>
        <end position="80"/>
    </location>
</feature>
<reference evidence="3" key="1">
    <citation type="submission" date="2025-08" db="UniProtKB">
        <authorList>
            <consortium name="RefSeq"/>
        </authorList>
    </citation>
    <scope>IDENTIFICATION</scope>
    <source>
        <strain evidence="3">Wakin</strain>
        <tissue evidence="3">Muscle</tissue>
    </source>
</reference>
<feature type="compositionally biased region" description="Polar residues" evidence="1">
    <location>
        <begin position="150"/>
        <end position="161"/>
    </location>
</feature>
<dbReference type="RefSeq" id="XP_026107906.1">
    <property type="nucleotide sequence ID" value="XM_026252121.1"/>
</dbReference>
<feature type="region of interest" description="Disordered" evidence="1">
    <location>
        <begin position="184"/>
        <end position="223"/>
    </location>
</feature>
<feature type="region of interest" description="Disordered" evidence="1">
    <location>
        <begin position="142"/>
        <end position="161"/>
    </location>
</feature>
<protein>
    <submittedName>
        <fullName evidence="3">Uncharacterized protein LOC113079887</fullName>
    </submittedName>
</protein>
<sequence length="223" mass="25796">MQQSILYISTSRNAQGLEKLILNSPCTAVSQAERVSIKDQSKWSNKKAPQQCVVLKAQTNGDLSSNRIKKDENSPKEHPRPLRSQAQVLYYPASGKTFLSSAASSNLVKAVPLAHRNHYSQNSISKVFAKNYDITKKTKPLVAGEENEGQTKSNRQPRNNIQEVREYLHHQAVERRRKVLQMRKEVQQEDQRKQRNMHEVVKKQRQVLHRAKREQQQEYKVCK</sequence>
<dbReference type="KEGG" id="caua:113079887"/>
<dbReference type="OrthoDB" id="306254at2759"/>
<name>A0A6P6NIG0_CARAU</name>
<feature type="compositionally biased region" description="Basic and acidic residues" evidence="1">
    <location>
        <begin position="184"/>
        <end position="202"/>
    </location>
</feature>
<keyword evidence="2" id="KW-1185">Reference proteome</keyword>